<dbReference type="Pfam" id="PF02604">
    <property type="entry name" value="PhdYeFM_antitox"/>
    <property type="match status" value="1"/>
</dbReference>
<proteinExistence type="inferred from homology"/>
<dbReference type="EMBL" id="CP159373">
    <property type="protein sequence ID" value="XCN74143.1"/>
    <property type="molecule type" value="Genomic_DNA"/>
</dbReference>
<protein>
    <recommendedName>
        <fullName evidence="2">Antitoxin</fullName>
    </recommendedName>
</protein>
<reference evidence="3" key="1">
    <citation type="journal article" date="2024" name="Syst. Appl. Microbiol.">
        <title>First single-strain enrichments of Electrothrix cable bacteria, description of E. aestuarii sp. nov. and E. rattekaaiensis sp. nov., and proposal of a cable bacteria taxonomy following the rules of the SeqCode.</title>
        <authorList>
            <person name="Plum-Jensen L.E."/>
            <person name="Schramm A."/>
            <person name="Marshall I.P.G."/>
        </authorList>
    </citation>
    <scope>NUCLEOTIDE SEQUENCE</scope>
    <source>
        <strain evidence="3">Rat1</strain>
    </source>
</reference>
<name>A0AAU8LYF0_9BACT</name>
<reference evidence="3" key="2">
    <citation type="submission" date="2024-06" db="EMBL/GenBank/DDBJ databases">
        <authorList>
            <person name="Plum-Jensen L.E."/>
            <person name="Schramm A."/>
            <person name="Marshall I.P.G."/>
        </authorList>
    </citation>
    <scope>NUCLEOTIDE SEQUENCE</scope>
    <source>
        <strain evidence="3">Rat1</strain>
    </source>
</reference>
<dbReference type="AlphaFoldDB" id="A0AAU8LYF0"/>
<gene>
    <name evidence="3" type="ORF">Q3M24_05135</name>
</gene>
<dbReference type="InterPro" id="IPR036165">
    <property type="entry name" value="YefM-like_sf"/>
</dbReference>
<dbReference type="KEGG" id="eaj:Q3M24_05135"/>
<comment type="function">
    <text evidence="2">Antitoxin component of a type II toxin-antitoxin (TA) system.</text>
</comment>
<evidence type="ECO:0000256" key="2">
    <source>
        <dbReference type="RuleBase" id="RU362080"/>
    </source>
</evidence>
<comment type="similarity">
    <text evidence="1 2">Belongs to the phD/YefM antitoxin family.</text>
</comment>
<accession>A0AAU8LYF0</accession>
<organism evidence="3">
    <name type="scientific">Candidatus Electrothrix aestuarii</name>
    <dbReference type="NCBI Taxonomy" id="3062594"/>
    <lineage>
        <taxon>Bacteria</taxon>
        <taxon>Pseudomonadati</taxon>
        <taxon>Thermodesulfobacteriota</taxon>
        <taxon>Desulfobulbia</taxon>
        <taxon>Desulfobulbales</taxon>
        <taxon>Desulfobulbaceae</taxon>
        <taxon>Candidatus Electrothrix</taxon>
    </lineage>
</organism>
<sequence length="42" mass="5149">MLEKQKHWQLQEAKNRFSRLVEQAQHNGPQIVTKHGRETRYF</sequence>
<dbReference type="NCBIfam" id="TIGR01552">
    <property type="entry name" value="phd_fam"/>
    <property type="match status" value="1"/>
</dbReference>
<evidence type="ECO:0000256" key="1">
    <source>
        <dbReference type="ARBA" id="ARBA00009981"/>
    </source>
</evidence>
<evidence type="ECO:0000313" key="3">
    <source>
        <dbReference type="EMBL" id="XCN74143.1"/>
    </source>
</evidence>
<dbReference type="SUPFAM" id="SSF143120">
    <property type="entry name" value="YefM-like"/>
    <property type="match status" value="1"/>
</dbReference>
<dbReference type="Gene3D" id="3.40.1620.10">
    <property type="entry name" value="YefM-like domain"/>
    <property type="match status" value="1"/>
</dbReference>
<dbReference type="InterPro" id="IPR006442">
    <property type="entry name" value="Antitoxin_Phd/YefM"/>
</dbReference>